<dbReference type="Proteomes" id="UP000180246">
    <property type="component" value="Unassembled WGS sequence"/>
</dbReference>
<sequence length="475" mass="51813">MDLKRKAGLMASAYDVDGGYPTPQTVRQAYDDMDMARALQLYRVFYPTVSCAAIVESNARIGLAPNRVFGLMDTQPRHVGYTLNSDTPYGAIPLDLRAGPLVLELPPGPLVGAVIDINQRPIADIGIPGPDAGMGGRHLLLPPGYAGDIPDGYHVASATSFGVIGAARALPVDGDVAGAFALLRRIQVHPLRADAQWRTPEWLDMTPAPQDSTPHAWEDTLRFWETLAAVVRAEPPLAAWREHYGELAALGITRGAPFAPDARMRGILIDAAMAGCAQMRVLSFADRRPDRVVWPDRRWEWAALRFENGSFDTPDYTDTHARDKWFFQAIAASPAMFRRSAGGGSVYWLGLRDAGGAWLDGGRHYRLRVPQPVPGKLFWSVTVYDAGTRSQVATAQGKAALRSLFELAGAARDDVAELRFGPDAPPGHEAQWIQTIPGQGWFAYFRIYGPEPAAFDGAWKPGDFEPLPTLPPPAR</sequence>
<dbReference type="Gene3D" id="2.60.40.1610">
    <property type="entry name" value="Domain of unknown function DUF1254"/>
    <property type="match status" value="1"/>
</dbReference>
<dbReference type="AlphaFoldDB" id="A0A1S2NGL5"/>
<dbReference type="RefSeq" id="WP_143054555.1">
    <property type="nucleotide sequence ID" value="NZ_JRYB01000001.1"/>
</dbReference>
<evidence type="ECO:0000313" key="4">
    <source>
        <dbReference type="Proteomes" id="UP000180246"/>
    </source>
</evidence>
<dbReference type="Pfam" id="PF06863">
    <property type="entry name" value="DUF1254"/>
    <property type="match status" value="1"/>
</dbReference>
<proteinExistence type="predicted"/>
<feature type="domain" description="DUF1214" evidence="1">
    <location>
        <begin position="345"/>
        <end position="451"/>
    </location>
</feature>
<accession>A0A1S2NGL5</accession>
<dbReference type="InterPro" id="IPR037049">
    <property type="entry name" value="DUF1214_C_sf"/>
</dbReference>
<dbReference type="PANTHER" id="PTHR36509:SF3">
    <property type="entry name" value="SIGNAL PEPTIDE PROTEIN"/>
    <property type="match status" value="1"/>
</dbReference>
<dbReference type="Pfam" id="PF06742">
    <property type="entry name" value="DUF1214"/>
    <property type="match status" value="1"/>
</dbReference>
<dbReference type="Gene3D" id="2.60.120.600">
    <property type="entry name" value="Domain of unknown function DUF1214, C-terminal domain"/>
    <property type="match status" value="1"/>
</dbReference>
<dbReference type="EMBL" id="JRYB01000001">
    <property type="protein sequence ID" value="OIJ43963.1"/>
    <property type="molecule type" value="Genomic_DNA"/>
</dbReference>
<evidence type="ECO:0000259" key="2">
    <source>
        <dbReference type="Pfam" id="PF06863"/>
    </source>
</evidence>
<protein>
    <recommendedName>
        <fullName evidence="5">DUF1254 domain-containing protein</fullName>
    </recommendedName>
</protein>
<gene>
    <name evidence="3" type="ORF">LO55_3728</name>
</gene>
<name>A0A1S2NGL5_9BURK</name>
<evidence type="ECO:0008006" key="5">
    <source>
        <dbReference type="Google" id="ProtNLM"/>
    </source>
</evidence>
<dbReference type="InterPro" id="IPR010621">
    <property type="entry name" value="DUF1214"/>
</dbReference>
<dbReference type="SUPFAM" id="SSF160935">
    <property type="entry name" value="VPA0735-like"/>
    <property type="match status" value="1"/>
</dbReference>
<dbReference type="InterPro" id="IPR037050">
    <property type="entry name" value="DUF1254_sf"/>
</dbReference>
<feature type="domain" description="DUF1254" evidence="2">
    <location>
        <begin position="80"/>
        <end position="187"/>
    </location>
</feature>
<comment type="caution">
    <text evidence="3">The sequence shown here is derived from an EMBL/GenBank/DDBJ whole genome shotgun (WGS) entry which is preliminary data.</text>
</comment>
<dbReference type="InterPro" id="IPR010679">
    <property type="entry name" value="DUF1254"/>
</dbReference>
<reference evidence="3 4" key="1">
    <citation type="submission" date="2014-10" db="EMBL/GenBank/DDBJ databases">
        <authorList>
            <person name="Seo M.-J."/>
            <person name="Seok Y.J."/>
            <person name="Cha I.-T."/>
        </authorList>
    </citation>
    <scope>NUCLEOTIDE SEQUENCE [LARGE SCALE GENOMIC DNA]</scope>
    <source>
        <strain evidence="3 4">NEU</strain>
    </source>
</reference>
<evidence type="ECO:0000259" key="1">
    <source>
        <dbReference type="Pfam" id="PF06742"/>
    </source>
</evidence>
<evidence type="ECO:0000313" key="3">
    <source>
        <dbReference type="EMBL" id="OIJ43963.1"/>
    </source>
</evidence>
<dbReference type="Gene3D" id="1.10.3360.10">
    <property type="entry name" value="VPA0735-like domain"/>
    <property type="match status" value="1"/>
</dbReference>
<organism evidence="3 4">
    <name type="scientific">Massilia timonae</name>
    <dbReference type="NCBI Taxonomy" id="47229"/>
    <lineage>
        <taxon>Bacteria</taxon>
        <taxon>Pseudomonadati</taxon>
        <taxon>Pseudomonadota</taxon>
        <taxon>Betaproteobacteria</taxon>
        <taxon>Burkholderiales</taxon>
        <taxon>Oxalobacteraceae</taxon>
        <taxon>Telluria group</taxon>
        <taxon>Massilia</taxon>
    </lineage>
</organism>
<dbReference type="PANTHER" id="PTHR36509">
    <property type="entry name" value="BLL3101 PROTEIN"/>
    <property type="match status" value="1"/>
</dbReference>